<feature type="domain" description="Bacterial Ig" evidence="3">
    <location>
        <begin position="2168"/>
        <end position="2246"/>
    </location>
</feature>
<feature type="chain" id="PRO_5037554196" description="Bacterial Ig domain-containing protein" evidence="2">
    <location>
        <begin position="22"/>
        <end position="2331"/>
    </location>
</feature>
<sequence>MKKIIILAMCLLLVMPGPGLANTGSVQSVNEVINENSQAPVIKSLELPDEVHKEELFTNESNDIKGPVFEKYEVNAPDVAVPGNIISFKAKVIDVSEIDQVYVLFENPSGSVSYYQNLYFDETTSEWLGEVEVGRNFEPGFWRVRFFSSDIYGNYSEEIIEEKIEIQNDYDYTPPVIEDVKVNDSTYNIDDVITVSAKITDNESEVNSVVAEMQNYDNGGYQVFELFYNSDTGLWEGSYNVQKRNPSGTWELSIRAENSSELYGYSDSITIEINNEDNDGSPPTYEGIEFSTRDVSTGGNLIITAAIASKGKEVAYVSGSLYNPSGYGRHIEFSYDDASYKWIGQYQFDEWDEDGEWIFKELIIIDEYGNGEWVELEDVINYDNPTFDNQPPTIKDVFISQETANVGDEIEIRVKVDDDKSGVNQVWGNLRKPDSDHSIYIDFEYDDETEEWVGSKTIQRNHQPGEWQINISANDNAWNFTEYLSDKTIAIVNPNGDFIGPVIDHYEINVPEISVPGDIIPVKAIVTDESGIDYVSVVMESPSGSGWHYGLNYDETTGEWLGDIEIERYFEPGIWTIRFESRDIHGNYSEIEINEKIEIQNDLDLTPPVIEDVNISNNTFNVHDEIKISAKITDDESAVNSAIVRMYHTDRGYKEFELIYNPDTELWEGSYIIQKSIRNGTWELTIRAENSDEIYGHSDYMNIEIINEENDGSPPVIEVIELSSRDISLGENLTITATINSKGSEIANVNGTIFGPSGDGRYIEFIYDDATETWIGNYQFSKWDEGGEWTFGELEIVDAYGNWDWIRLEEIVNYENLNFDNQAPTIKDVSISHKTANVGDEIQIRVKVEDDKSGVSDVWGSLSQPDNEHNIYLSFEYDDETDEWVGVKTIQKNHPPGEWQIHISTDDNAGNYERYILEKTITIVNPDGDFTPPVIHSVKIHPKNINVGEKLTITVDVTDDKTGVQDVYAYIRSGMNREYQNLKLRFDPITNKWIGTFTATEKTPDGAWSLSVDAYDGNENYSYEYIEEAFFVNNPDGDFTGPVLKDLKIEPEEIIAGNRITFIATVEDDKSGVAFVQLKIYGIGNVYLKFDEKSGKWVGSTEIPTNVYPNTTFDGLFISADMKGNVTEEWLDEVFTVQNPDGDYTPPTLEELEVSTETAQIGDKIDFSVKASDDKSGVDKVYVSIGGKHGSSAEVELTYDDKNEVWTGSYVVSKYDTAGNKNITIILSDKNGNNDFVLTDKNINFVIEKTDSSSITIGEIKVTPEVNVNEELIISAEVTNEESGLRYVYAIMNYDNEDSRYVRLFYDSIENKWIGTYKVQQNDFDGEWSLTIEAIDHDGNVGYKEGPAFIIHNPNVDTVPPTLESLNVSKFVGKPGETIHFEAKLYDNQSGVESAEIQLKEFDYYLSDKRITLTYDVSKDAWVGSYTIPNYSSAGLHEISIEAYDKAGNFMRKYIQDYLIIVNDNPDYTNPVIENIDFNPKNATVGDTIEIIADAHDLDSGIKVVRAYLVKFDGFIEEYYTNSVDMKYDEKLGKWKTSIIIENNAPIGLMNIVVWAEDYAGNTMFKLASNMLEIVEKPKEHKKVVVNEVSDNDTLVTGAAEPKTTVFVKVGSTTLGSVEAGSNGAFSVPINKQKAGTILTVYAVDRAGNQGELVNVTVVDKTPPSMPTALEVSDKDTIVTGEAEVASTVTVKTDKELLGTATANESGKYTVTLKAAQKAGTVLYITAKDKAGNESEARTITVVDKTPPSMPTASQVSDKDTKVTGDAEAESIVTVKSGKEVLGTVEADKNGKYAVTLKAAQKAGTVLYITAKDKAGNESEARMITVVDKTPPSMPTASQVSDKDTKVTGDAEAESIVTIKSGKEVLGTAEADKNGKYAVTLKAAQKAGTMLYITAKDKAGNESEARTITVLDKTPPSMPTASQVSDKDTRVTGEAEVDSKVTVKAGTKVLGTATTNKNGNYTVTLTSAQKAGTVLSITATDLAGNESEARKITVVDKTPPTIPTASQVSDRDKKVTGKAEVDSKVTVKAGTKVLGTATTNKSGNYTVTLTSAQKAGTVLIITATDQAGNESEARKIIVVDKTPPTIPTASQVSDKDKKVTGKAEIDSKVTVKAGTKVLGTATTNKSGNYTVTLKSAQKAGTVLFITATDKAGNESAERKVTVLDKTPPSIPTATKVSDKDKKVTGKAEAGSKVTIKAGNKVVGTATTNKSGNYTVTLKSVQKAGTVLYITATDKAGNISTARKVTVNKTPPAAPKVNKVTIKSTSVIGKAEANSIVYLKVGSKVIASGKVGNNGNFSIMLKKQKAGTTLQIYSKDKAGNVGKAAKVTVKTK</sequence>
<dbReference type="InterPro" id="IPR013783">
    <property type="entry name" value="Ig-like_fold"/>
</dbReference>
<dbReference type="InterPro" id="IPR041498">
    <property type="entry name" value="Big_6"/>
</dbReference>
<evidence type="ECO:0000256" key="2">
    <source>
        <dbReference type="SAM" id="SignalP"/>
    </source>
</evidence>
<proteinExistence type="predicted"/>
<comment type="caution">
    <text evidence="4">The sequence shown here is derived from an EMBL/GenBank/DDBJ whole genome shotgun (WGS) entry which is preliminary data.</text>
</comment>
<feature type="domain" description="Bacterial Ig" evidence="3">
    <location>
        <begin position="2251"/>
        <end position="2329"/>
    </location>
</feature>
<name>A0A942YLQ0_9BACI</name>
<feature type="region of interest" description="Disordered" evidence="1">
    <location>
        <begin position="1746"/>
        <end position="1765"/>
    </location>
</feature>
<feature type="domain" description="Bacterial Ig" evidence="3">
    <location>
        <begin position="1664"/>
        <end position="1744"/>
    </location>
</feature>
<feature type="domain" description="Bacterial Ig" evidence="3">
    <location>
        <begin position="1748"/>
        <end position="1828"/>
    </location>
</feature>
<dbReference type="Pfam" id="PF17936">
    <property type="entry name" value="Big_6"/>
    <property type="match status" value="9"/>
</dbReference>
<feature type="region of interest" description="Disordered" evidence="1">
    <location>
        <begin position="1914"/>
        <end position="1935"/>
    </location>
</feature>
<evidence type="ECO:0000256" key="1">
    <source>
        <dbReference type="SAM" id="MobiDB-lite"/>
    </source>
</evidence>
<feature type="domain" description="Bacterial Ig" evidence="3">
    <location>
        <begin position="2084"/>
        <end position="2164"/>
    </location>
</feature>
<gene>
    <name evidence="4" type="ORF">KHA93_13325</name>
</gene>
<protein>
    <recommendedName>
        <fullName evidence="3">Bacterial Ig domain-containing protein</fullName>
    </recommendedName>
</protein>
<organism evidence="4 5">
    <name type="scientific">Lederbergia citrisecunda</name>
    <dbReference type="NCBI Taxonomy" id="2833583"/>
    <lineage>
        <taxon>Bacteria</taxon>
        <taxon>Bacillati</taxon>
        <taxon>Bacillota</taxon>
        <taxon>Bacilli</taxon>
        <taxon>Bacillales</taxon>
        <taxon>Bacillaceae</taxon>
        <taxon>Lederbergia</taxon>
    </lineage>
</organism>
<accession>A0A942YLQ0</accession>
<evidence type="ECO:0000313" key="4">
    <source>
        <dbReference type="EMBL" id="MBS4200614.1"/>
    </source>
</evidence>
<feature type="domain" description="Bacterial Ig" evidence="3">
    <location>
        <begin position="1916"/>
        <end position="1996"/>
    </location>
</feature>
<dbReference type="Proteomes" id="UP000682713">
    <property type="component" value="Unassembled WGS sequence"/>
</dbReference>
<evidence type="ECO:0000259" key="3">
    <source>
        <dbReference type="Pfam" id="PF17936"/>
    </source>
</evidence>
<dbReference type="RefSeq" id="WP_213111174.1">
    <property type="nucleotide sequence ID" value="NZ_JAGYPJ010000001.1"/>
</dbReference>
<dbReference type="Gene3D" id="2.60.40.10">
    <property type="entry name" value="Immunoglobulins"/>
    <property type="match status" value="9"/>
</dbReference>
<keyword evidence="2" id="KW-0732">Signal</keyword>
<feature type="domain" description="Bacterial Ig" evidence="3">
    <location>
        <begin position="2000"/>
        <end position="2080"/>
    </location>
</feature>
<feature type="signal peptide" evidence="2">
    <location>
        <begin position="1"/>
        <end position="21"/>
    </location>
</feature>
<feature type="compositionally biased region" description="Basic and acidic residues" evidence="1">
    <location>
        <begin position="1925"/>
        <end position="1935"/>
    </location>
</feature>
<feature type="domain" description="Bacterial Ig" evidence="3">
    <location>
        <begin position="1584"/>
        <end position="1660"/>
    </location>
</feature>
<keyword evidence="5" id="KW-1185">Reference proteome</keyword>
<reference evidence="4 5" key="1">
    <citation type="submission" date="2021-05" db="EMBL/GenBank/DDBJ databases">
        <title>Novel Bacillus species.</title>
        <authorList>
            <person name="Liu G."/>
        </authorList>
    </citation>
    <scope>NUCLEOTIDE SEQUENCE [LARGE SCALE GENOMIC DNA]</scope>
    <source>
        <strain evidence="4 5">FJAT-49732</strain>
    </source>
</reference>
<evidence type="ECO:0000313" key="5">
    <source>
        <dbReference type="Proteomes" id="UP000682713"/>
    </source>
</evidence>
<dbReference type="EMBL" id="JAGYPJ010000001">
    <property type="protein sequence ID" value="MBS4200614.1"/>
    <property type="molecule type" value="Genomic_DNA"/>
</dbReference>
<feature type="domain" description="Bacterial Ig" evidence="3">
    <location>
        <begin position="1832"/>
        <end position="1912"/>
    </location>
</feature>